<dbReference type="InterPro" id="IPR036414">
    <property type="entry name" value="YaeB_N_sf"/>
</dbReference>
<feature type="compositionally biased region" description="Basic and acidic residues" evidence="4">
    <location>
        <begin position="254"/>
        <end position="270"/>
    </location>
</feature>
<feature type="region of interest" description="Disordered" evidence="4">
    <location>
        <begin position="229"/>
        <end position="272"/>
    </location>
</feature>
<dbReference type="InterPro" id="IPR023370">
    <property type="entry name" value="TrmO-like_N"/>
</dbReference>
<dbReference type="InParanoid" id="A0A067RG57"/>
<dbReference type="Gene3D" id="2.40.30.70">
    <property type="entry name" value="YaeB-like"/>
    <property type="match status" value="1"/>
</dbReference>
<keyword evidence="7" id="KW-1185">Reference proteome</keyword>
<evidence type="ECO:0000256" key="2">
    <source>
        <dbReference type="ARBA" id="ARBA00033753"/>
    </source>
</evidence>
<dbReference type="AlphaFoldDB" id="A0A067RG57"/>
<accession>A0A067RG57</accession>
<dbReference type="Pfam" id="PF01980">
    <property type="entry name" value="TrmO_N"/>
    <property type="match status" value="1"/>
</dbReference>
<dbReference type="Proteomes" id="UP000027135">
    <property type="component" value="Unassembled WGS sequence"/>
</dbReference>
<dbReference type="EMBL" id="KK852527">
    <property type="protein sequence ID" value="KDR22023.1"/>
    <property type="molecule type" value="Genomic_DNA"/>
</dbReference>
<protein>
    <submittedName>
        <fullName evidence="6">Nef-associated protein 1</fullName>
    </submittedName>
</protein>
<dbReference type="PANTHER" id="PTHR12818">
    <property type="entry name" value="TRNA (ADENINE(37)-N6)-METHYLTRANSFERASE"/>
    <property type="match status" value="1"/>
</dbReference>
<proteinExistence type="inferred from homology"/>
<gene>
    <name evidence="6" type="ORF">L798_03047</name>
</gene>
<dbReference type="PROSITE" id="PS51668">
    <property type="entry name" value="TSAA_2"/>
    <property type="match status" value="1"/>
</dbReference>
<evidence type="ECO:0000313" key="7">
    <source>
        <dbReference type="Proteomes" id="UP000027135"/>
    </source>
</evidence>
<dbReference type="InterPro" id="IPR040372">
    <property type="entry name" value="YaeB-like"/>
</dbReference>
<dbReference type="PANTHER" id="PTHR12818:SF0">
    <property type="entry name" value="TRNA (ADENINE(37)-N6)-METHYLTRANSFERASE"/>
    <property type="match status" value="1"/>
</dbReference>
<dbReference type="OrthoDB" id="4882at2759"/>
<dbReference type="SUPFAM" id="SSF118196">
    <property type="entry name" value="YaeB-like"/>
    <property type="match status" value="1"/>
</dbReference>
<name>A0A067RG57_ZOONE</name>
<keyword evidence="3" id="KW-0175">Coiled coil</keyword>
<dbReference type="eggNOG" id="KOG2942">
    <property type="taxonomic scope" value="Eukaryota"/>
</dbReference>
<evidence type="ECO:0000256" key="4">
    <source>
        <dbReference type="SAM" id="MobiDB-lite"/>
    </source>
</evidence>
<feature type="domain" description="TsaA-like" evidence="5">
    <location>
        <begin position="76"/>
        <end position="214"/>
    </location>
</feature>
<organism evidence="6 7">
    <name type="scientific">Zootermopsis nevadensis</name>
    <name type="common">Dampwood termite</name>
    <dbReference type="NCBI Taxonomy" id="136037"/>
    <lineage>
        <taxon>Eukaryota</taxon>
        <taxon>Metazoa</taxon>
        <taxon>Ecdysozoa</taxon>
        <taxon>Arthropoda</taxon>
        <taxon>Hexapoda</taxon>
        <taxon>Insecta</taxon>
        <taxon>Pterygota</taxon>
        <taxon>Neoptera</taxon>
        <taxon>Polyneoptera</taxon>
        <taxon>Dictyoptera</taxon>
        <taxon>Blattodea</taxon>
        <taxon>Blattoidea</taxon>
        <taxon>Termitoidae</taxon>
        <taxon>Termopsidae</taxon>
        <taxon>Zootermopsis</taxon>
    </lineage>
</organism>
<dbReference type="FunCoup" id="A0A067RG57">
    <property type="interactions" value="525"/>
</dbReference>
<sequence length="399" mass="44696">MATGICSEVDSDISQLRKQLTVARNEIHNLRQQIKALGHNHQKDMEQIQNILDSWQCQRCNSSTTPTNIPEDGVSLRPIGVVSTWFPEKRGTPRQPGICVNSQGKLTLFNSVFTNPEHALEGLEGFSHMWILYHFHRNDSSHVRAKVSPPRLNGARTGVFGTRSPHRPSPIGLSLVTVKRVEGSSVYFCGVDMVDGTPVLDIKPYIPQYDNPLHCETSNLRYLDGREAEDEPMMTSPGDANLSPVISKAQPARPESRIGEREAPDGEEGARPSLVPLVGIQNERTQVRIPSWITQPPLHKLKVTFSDRAKAQLENIERETENGENPETSIQTILQEDPRSVYLRERWGNQFYTFLICNLHVSCKFDDSAHTVTVFQVKSAGKLCECGQPEWQCSAHGES</sequence>
<dbReference type="STRING" id="136037.A0A067RG57"/>
<dbReference type="NCBIfam" id="TIGR00104">
    <property type="entry name" value="tRNA_TsaA"/>
    <property type="match status" value="1"/>
</dbReference>
<evidence type="ECO:0000256" key="3">
    <source>
        <dbReference type="SAM" id="Coils"/>
    </source>
</evidence>
<dbReference type="CDD" id="cd09281">
    <property type="entry name" value="UPF0066"/>
    <property type="match status" value="1"/>
</dbReference>
<keyword evidence="1" id="KW-0949">S-adenosyl-L-methionine</keyword>
<evidence type="ECO:0000313" key="6">
    <source>
        <dbReference type="EMBL" id="KDR22023.1"/>
    </source>
</evidence>
<evidence type="ECO:0000256" key="1">
    <source>
        <dbReference type="ARBA" id="ARBA00022691"/>
    </source>
</evidence>
<reference evidence="6 7" key="1">
    <citation type="journal article" date="2014" name="Nat. Commun.">
        <title>Molecular traces of alternative social organization in a termite genome.</title>
        <authorList>
            <person name="Terrapon N."/>
            <person name="Li C."/>
            <person name="Robertson H.M."/>
            <person name="Ji L."/>
            <person name="Meng X."/>
            <person name="Booth W."/>
            <person name="Chen Z."/>
            <person name="Childers C.P."/>
            <person name="Glastad K.M."/>
            <person name="Gokhale K."/>
            <person name="Gowin J."/>
            <person name="Gronenberg W."/>
            <person name="Hermansen R.A."/>
            <person name="Hu H."/>
            <person name="Hunt B.G."/>
            <person name="Huylmans A.K."/>
            <person name="Khalil S.M."/>
            <person name="Mitchell R.D."/>
            <person name="Munoz-Torres M.C."/>
            <person name="Mustard J.A."/>
            <person name="Pan H."/>
            <person name="Reese J.T."/>
            <person name="Scharf M.E."/>
            <person name="Sun F."/>
            <person name="Vogel H."/>
            <person name="Xiao J."/>
            <person name="Yang W."/>
            <person name="Yang Z."/>
            <person name="Yang Z."/>
            <person name="Zhou J."/>
            <person name="Zhu J."/>
            <person name="Brent C.S."/>
            <person name="Elsik C.G."/>
            <person name="Goodisman M.A."/>
            <person name="Liberles D.A."/>
            <person name="Roe R.M."/>
            <person name="Vargo E.L."/>
            <person name="Vilcinskas A."/>
            <person name="Wang J."/>
            <person name="Bornberg-Bauer E."/>
            <person name="Korb J."/>
            <person name="Zhang G."/>
            <person name="Liebig J."/>
        </authorList>
    </citation>
    <scope>NUCLEOTIDE SEQUENCE [LARGE SCALE GENOMIC DNA]</scope>
    <source>
        <tissue evidence="6">Whole organism</tissue>
    </source>
</reference>
<comment type="similarity">
    <text evidence="2">Belongs to the tRNA methyltransferase O family.</text>
</comment>
<dbReference type="OMA" id="LTVCFNE"/>
<evidence type="ECO:0000259" key="5">
    <source>
        <dbReference type="PROSITE" id="PS51668"/>
    </source>
</evidence>
<dbReference type="Gene3D" id="3.30.2310.10">
    <property type="entry name" value="YaeB-like"/>
    <property type="match status" value="1"/>
</dbReference>
<feature type="coiled-coil region" evidence="3">
    <location>
        <begin position="6"/>
        <end position="40"/>
    </location>
</feature>
<dbReference type="InterPro" id="IPR036413">
    <property type="entry name" value="YaeB-like_sf"/>
</dbReference>